<protein>
    <submittedName>
        <fullName evidence="2">Uncharacterized protein</fullName>
    </submittedName>
</protein>
<reference evidence="2 3" key="1">
    <citation type="journal article" date="2016" name="Nat. Commun.">
        <title>Extremotolerant tardigrade genome and improved radiotolerance of human cultured cells by tardigrade-unique protein.</title>
        <authorList>
            <person name="Hashimoto T."/>
            <person name="Horikawa D.D."/>
            <person name="Saito Y."/>
            <person name="Kuwahara H."/>
            <person name="Kozuka-Hata H."/>
            <person name="Shin-I T."/>
            <person name="Minakuchi Y."/>
            <person name="Ohishi K."/>
            <person name="Motoyama A."/>
            <person name="Aizu T."/>
            <person name="Enomoto A."/>
            <person name="Kondo K."/>
            <person name="Tanaka S."/>
            <person name="Hara Y."/>
            <person name="Koshikawa S."/>
            <person name="Sagara H."/>
            <person name="Miura T."/>
            <person name="Yokobori S."/>
            <person name="Miyagawa K."/>
            <person name="Suzuki Y."/>
            <person name="Kubo T."/>
            <person name="Oyama M."/>
            <person name="Kohara Y."/>
            <person name="Fujiyama A."/>
            <person name="Arakawa K."/>
            <person name="Katayama T."/>
            <person name="Toyoda A."/>
            <person name="Kunieda T."/>
        </authorList>
    </citation>
    <scope>NUCLEOTIDE SEQUENCE [LARGE SCALE GENOMIC DNA]</scope>
    <source>
        <strain evidence="2 3">YOKOZUNA-1</strain>
    </source>
</reference>
<gene>
    <name evidence="2" type="primary">RvY_02951-1</name>
    <name evidence="2" type="synonym">RvY_02951.1</name>
    <name evidence="2" type="ORF">RvY_02951</name>
</gene>
<name>A0A1D1ULD8_RAMVA</name>
<dbReference type="AlphaFoldDB" id="A0A1D1ULD8"/>
<evidence type="ECO:0000313" key="2">
    <source>
        <dbReference type="EMBL" id="GAU90549.1"/>
    </source>
</evidence>
<keyword evidence="1" id="KW-1133">Transmembrane helix</keyword>
<dbReference type="Proteomes" id="UP000186922">
    <property type="component" value="Unassembled WGS sequence"/>
</dbReference>
<feature type="transmembrane region" description="Helical" evidence="1">
    <location>
        <begin position="129"/>
        <end position="150"/>
    </location>
</feature>
<keyword evidence="3" id="KW-1185">Reference proteome</keyword>
<evidence type="ECO:0000256" key="1">
    <source>
        <dbReference type="SAM" id="Phobius"/>
    </source>
</evidence>
<accession>A0A1D1ULD8</accession>
<comment type="caution">
    <text evidence="2">The sequence shown here is derived from an EMBL/GenBank/DDBJ whole genome shotgun (WGS) entry which is preliminary data.</text>
</comment>
<sequence length="167" mass="19202">MSLRLHGMLTSNRPVTRIRFLAGSMDSSISSSSHRTSSNSLHLPSLQHKTATVSTRFHKPANSLSEQGSEEGNSTKKRRKNIFYSFPKIWFFIWDTLWPAKQIVMTSLQSNWMYIDCALVDCRSPGSLWFLKFLTILIFHFSCLFLPICLPDFITNIGIQTLKDRLQ</sequence>
<evidence type="ECO:0000313" key="3">
    <source>
        <dbReference type="Proteomes" id="UP000186922"/>
    </source>
</evidence>
<keyword evidence="1" id="KW-0812">Transmembrane</keyword>
<proteinExistence type="predicted"/>
<dbReference type="EMBL" id="BDGG01000001">
    <property type="protein sequence ID" value="GAU90549.1"/>
    <property type="molecule type" value="Genomic_DNA"/>
</dbReference>
<organism evidence="2 3">
    <name type="scientific">Ramazzottius varieornatus</name>
    <name type="common">Water bear</name>
    <name type="synonym">Tardigrade</name>
    <dbReference type="NCBI Taxonomy" id="947166"/>
    <lineage>
        <taxon>Eukaryota</taxon>
        <taxon>Metazoa</taxon>
        <taxon>Ecdysozoa</taxon>
        <taxon>Tardigrada</taxon>
        <taxon>Eutardigrada</taxon>
        <taxon>Parachela</taxon>
        <taxon>Hypsibioidea</taxon>
        <taxon>Ramazzottiidae</taxon>
        <taxon>Ramazzottius</taxon>
    </lineage>
</organism>
<keyword evidence="1" id="KW-0472">Membrane</keyword>